<evidence type="ECO:0000313" key="1">
    <source>
        <dbReference type="EMBL" id="SOC51869.1"/>
    </source>
</evidence>
<dbReference type="EMBL" id="OBQI01000006">
    <property type="protein sequence ID" value="SOC51869.1"/>
    <property type="molecule type" value="Genomic_DNA"/>
</dbReference>
<accession>A0A285VCP2</accession>
<dbReference type="OrthoDB" id="5188602at2"/>
<dbReference type="Proteomes" id="UP000219435">
    <property type="component" value="Unassembled WGS sequence"/>
</dbReference>
<name>A0A285VCP2_9ACTN</name>
<organism evidence="1 2">
    <name type="scientific">Blastococcus aggregatus</name>
    <dbReference type="NCBI Taxonomy" id="38502"/>
    <lineage>
        <taxon>Bacteria</taxon>
        <taxon>Bacillati</taxon>
        <taxon>Actinomycetota</taxon>
        <taxon>Actinomycetes</taxon>
        <taxon>Geodermatophilales</taxon>
        <taxon>Geodermatophilaceae</taxon>
        <taxon>Blastococcus</taxon>
    </lineage>
</organism>
<keyword evidence="2" id="KW-1185">Reference proteome</keyword>
<protein>
    <submittedName>
        <fullName evidence="1">Uncharacterized protein</fullName>
    </submittedName>
</protein>
<dbReference type="RefSeq" id="WP_097196624.1">
    <property type="nucleotide sequence ID" value="NZ_OBQI01000006.1"/>
</dbReference>
<gene>
    <name evidence="1" type="ORF">SAMN05660748_3876</name>
</gene>
<reference evidence="2" key="1">
    <citation type="submission" date="2017-08" db="EMBL/GenBank/DDBJ databases">
        <authorList>
            <person name="Varghese N."/>
            <person name="Submissions S."/>
        </authorList>
    </citation>
    <scope>NUCLEOTIDE SEQUENCE [LARGE SCALE GENOMIC DNA]</scope>
    <source>
        <strain evidence="2">DSM 4725</strain>
    </source>
</reference>
<evidence type="ECO:0000313" key="2">
    <source>
        <dbReference type="Proteomes" id="UP000219435"/>
    </source>
</evidence>
<sequence length="101" mass="10521">MSRSHKPSVFQVGKVRDDGHTVVISGWGLGLCAVACACHRHPAAGNLAIDEDQAGGRLGLVSFADGGCDCCEAWTADELSAILRDFQTVAGLQQVQEPLAG</sequence>
<proteinExistence type="predicted"/>
<dbReference type="AlphaFoldDB" id="A0A285VCP2"/>